<dbReference type="EMBL" id="PQXN01000210">
    <property type="protein sequence ID" value="TGO49402.1"/>
    <property type="molecule type" value="Genomic_DNA"/>
</dbReference>
<proteinExistence type="predicted"/>
<accession>A0A4Z1HQ15</accession>
<protein>
    <submittedName>
        <fullName evidence="1">Uncharacterized protein</fullName>
    </submittedName>
</protein>
<evidence type="ECO:0000313" key="1">
    <source>
        <dbReference type="EMBL" id="TGO49402.1"/>
    </source>
</evidence>
<dbReference type="Proteomes" id="UP000297527">
    <property type="component" value="Unassembled WGS sequence"/>
</dbReference>
<reference evidence="1 2" key="1">
    <citation type="submission" date="2017-12" db="EMBL/GenBank/DDBJ databases">
        <title>Comparative genomics of Botrytis spp.</title>
        <authorList>
            <person name="Valero-Jimenez C.A."/>
            <person name="Tapia P."/>
            <person name="Veloso J."/>
            <person name="Silva-Moreno E."/>
            <person name="Staats M."/>
            <person name="Valdes J.H."/>
            <person name="Van Kan J.A.L."/>
        </authorList>
    </citation>
    <scope>NUCLEOTIDE SEQUENCE [LARGE SCALE GENOMIC DNA]</scope>
    <source>
        <strain evidence="1 2">MUCL11595</strain>
    </source>
</reference>
<name>A0A4Z1HQ15_9HELO</name>
<comment type="caution">
    <text evidence="1">The sequence shown here is derived from an EMBL/GenBank/DDBJ whole genome shotgun (WGS) entry which is preliminary data.</text>
</comment>
<dbReference type="AlphaFoldDB" id="A0A4Z1HQ15"/>
<gene>
    <name evidence="1" type="ORF">BCON_0211g00200</name>
</gene>
<keyword evidence="2" id="KW-1185">Reference proteome</keyword>
<organism evidence="1 2">
    <name type="scientific">Botryotinia convoluta</name>
    <dbReference type="NCBI Taxonomy" id="54673"/>
    <lineage>
        <taxon>Eukaryota</taxon>
        <taxon>Fungi</taxon>
        <taxon>Dikarya</taxon>
        <taxon>Ascomycota</taxon>
        <taxon>Pezizomycotina</taxon>
        <taxon>Leotiomycetes</taxon>
        <taxon>Helotiales</taxon>
        <taxon>Sclerotiniaceae</taxon>
        <taxon>Botryotinia</taxon>
    </lineage>
</organism>
<sequence length="113" mass="12237">MADNTSTPCNDRVSGPTIIGCPGDFDLKLLSEQRVFDDVFSPRGLLYKTGITFLLGTQNVDLNPGADHIIALDENSRVADCGIFETTNRSSPSITSLATRDRSIKDNLMTGTK</sequence>
<evidence type="ECO:0000313" key="2">
    <source>
        <dbReference type="Proteomes" id="UP000297527"/>
    </source>
</evidence>